<sequence>MTYNKFRESDPDLMYIYSFYLNKRLAMPFRRNIFLY</sequence>
<evidence type="ECO:0000313" key="2">
    <source>
        <dbReference type="Proteomes" id="UP000008144"/>
    </source>
</evidence>
<reference evidence="1" key="2">
    <citation type="journal article" date="2008" name="Genome Biol.">
        <title>Improved genome assembly and evidence-based global gene model set for the chordate Ciona intestinalis: new insight into intron and operon populations.</title>
        <authorList>
            <person name="Satou Y."/>
            <person name="Mineta K."/>
            <person name="Ogasawara M."/>
            <person name="Sasakura Y."/>
            <person name="Shoguchi E."/>
            <person name="Ueno K."/>
            <person name="Yamada L."/>
            <person name="Matsumoto J."/>
            <person name="Wasserscheid J."/>
            <person name="Dewar K."/>
            <person name="Wiley G.B."/>
            <person name="Macmil S.L."/>
            <person name="Roe B.A."/>
            <person name="Zeller R.W."/>
            <person name="Hastings K.E."/>
            <person name="Lemaire P."/>
            <person name="Lindquist E."/>
            <person name="Endo T."/>
            <person name="Hotta K."/>
            <person name="Inaba K."/>
        </authorList>
    </citation>
    <scope>NUCLEOTIDE SEQUENCE [LARGE SCALE GENOMIC DNA]</scope>
    <source>
        <strain evidence="1">wild type</strain>
    </source>
</reference>
<reference evidence="1" key="4">
    <citation type="submission" date="2025-09" db="UniProtKB">
        <authorList>
            <consortium name="Ensembl"/>
        </authorList>
    </citation>
    <scope>IDENTIFICATION</scope>
</reference>
<reference evidence="1" key="3">
    <citation type="submission" date="2025-08" db="UniProtKB">
        <authorList>
            <consortium name="Ensembl"/>
        </authorList>
    </citation>
    <scope>IDENTIFICATION</scope>
</reference>
<proteinExistence type="predicted"/>
<dbReference type="InParanoid" id="H2XRU6"/>
<protein>
    <submittedName>
        <fullName evidence="1">Uncharacterized protein</fullName>
    </submittedName>
</protein>
<dbReference type="EMBL" id="EAAA01002293">
    <property type="status" value="NOT_ANNOTATED_CDS"/>
    <property type="molecule type" value="Genomic_DNA"/>
</dbReference>
<dbReference type="Proteomes" id="UP000008144">
    <property type="component" value="Chromosome 6"/>
</dbReference>
<reference evidence="2" key="1">
    <citation type="journal article" date="2002" name="Science">
        <title>The draft genome of Ciona intestinalis: insights into chordate and vertebrate origins.</title>
        <authorList>
            <person name="Dehal P."/>
            <person name="Satou Y."/>
            <person name="Campbell R.K."/>
            <person name="Chapman J."/>
            <person name="Degnan B."/>
            <person name="De Tomaso A."/>
            <person name="Davidson B."/>
            <person name="Di Gregorio A."/>
            <person name="Gelpke M."/>
            <person name="Goodstein D.M."/>
            <person name="Harafuji N."/>
            <person name="Hastings K.E."/>
            <person name="Ho I."/>
            <person name="Hotta K."/>
            <person name="Huang W."/>
            <person name="Kawashima T."/>
            <person name="Lemaire P."/>
            <person name="Martinez D."/>
            <person name="Meinertzhagen I.A."/>
            <person name="Necula S."/>
            <person name="Nonaka M."/>
            <person name="Putnam N."/>
            <person name="Rash S."/>
            <person name="Saiga H."/>
            <person name="Satake M."/>
            <person name="Terry A."/>
            <person name="Yamada L."/>
            <person name="Wang H.G."/>
            <person name="Awazu S."/>
            <person name="Azumi K."/>
            <person name="Boore J."/>
            <person name="Branno M."/>
            <person name="Chin-Bow S."/>
            <person name="DeSantis R."/>
            <person name="Doyle S."/>
            <person name="Francino P."/>
            <person name="Keys D.N."/>
            <person name="Haga S."/>
            <person name="Hayashi H."/>
            <person name="Hino K."/>
            <person name="Imai K.S."/>
            <person name="Inaba K."/>
            <person name="Kano S."/>
            <person name="Kobayashi K."/>
            <person name="Kobayashi M."/>
            <person name="Lee B.I."/>
            <person name="Makabe K.W."/>
            <person name="Manohar C."/>
            <person name="Matassi G."/>
            <person name="Medina M."/>
            <person name="Mochizuki Y."/>
            <person name="Mount S."/>
            <person name="Morishita T."/>
            <person name="Miura S."/>
            <person name="Nakayama A."/>
            <person name="Nishizaka S."/>
            <person name="Nomoto H."/>
            <person name="Ohta F."/>
            <person name="Oishi K."/>
            <person name="Rigoutsos I."/>
            <person name="Sano M."/>
            <person name="Sasaki A."/>
            <person name="Sasakura Y."/>
            <person name="Shoguchi E."/>
            <person name="Shin-i T."/>
            <person name="Spagnuolo A."/>
            <person name="Stainier D."/>
            <person name="Suzuki M.M."/>
            <person name="Tassy O."/>
            <person name="Takatori N."/>
            <person name="Tokuoka M."/>
            <person name="Yagi K."/>
            <person name="Yoshizaki F."/>
            <person name="Wada S."/>
            <person name="Zhang C."/>
            <person name="Hyatt P.D."/>
            <person name="Larimer F."/>
            <person name="Detter C."/>
            <person name="Doggett N."/>
            <person name="Glavina T."/>
            <person name="Hawkins T."/>
            <person name="Richardson P."/>
            <person name="Lucas S."/>
            <person name="Kohara Y."/>
            <person name="Levine M."/>
            <person name="Satoh N."/>
            <person name="Rokhsar D.S."/>
        </authorList>
    </citation>
    <scope>NUCLEOTIDE SEQUENCE [LARGE SCALE GENOMIC DNA]</scope>
</reference>
<dbReference type="HOGENOM" id="CLU_3359380_0_0_1"/>
<dbReference type="Ensembl" id="ENSCINT00000033719.1">
    <property type="protein sequence ID" value="ENSCINP00000032380.1"/>
    <property type="gene ID" value="ENSCING00000022575.1"/>
</dbReference>
<accession>H2XRU6</accession>
<dbReference type="AlphaFoldDB" id="H2XRU6"/>
<name>H2XRU6_CIOIN</name>
<organism evidence="1 2">
    <name type="scientific">Ciona intestinalis</name>
    <name type="common">Transparent sea squirt</name>
    <name type="synonym">Ascidia intestinalis</name>
    <dbReference type="NCBI Taxonomy" id="7719"/>
    <lineage>
        <taxon>Eukaryota</taxon>
        <taxon>Metazoa</taxon>
        <taxon>Chordata</taxon>
        <taxon>Tunicata</taxon>
        <taxon>Ascidiacea</taxon>
        <taxon>Phlebobranchia</taxon>
        <taxon>Cionidae</taxon>
        <taxon>Ciona</taxon>
    </lineage>
</organism>
<keyword evidence="2" id="KW-1185">Reference proteome</keyword>
<evidence type="ECO:0000313" key="1">
    <source>
        <dbReference type="Ensembl" id="ENSCINP00000032380.1"/>
    </source>
</evidence>